<name>K9UHK8_CHAP6</name>
<dbReference type="OrthoDB" id="9792525at2"/>
<organism evidence="1 2">
    <name type="scientific">Chamaesiphon minutus (strain ATCC 27169 / PCC 6605)</name>
    <dbReference type="NCBI Taxonomy" id="1173020"/>
    <lineage>
        <taxon>Bacteria</taxon>
        <taxon>Bacillati</taxon>
        <taxon>Cyanobacteriota</taxon>
        <taxon>Cyanophyceae</taxon>
        <taxon>Gomontiellales</taxon>
        <taxon>Chamaesiphonaceae</taxon>
        <taxon>Chamaesiphon</taxon>
    </lineage>
</organism>
<dbReference type="AlphaFoldDB" id="K9UHK8"/>
<protein>
    <recommendedName>
        <fullName evidence="3">DUF2237 domain-containing protein</fullName>
    </recommendedName>
</protein>
<reference evidence="1 2" key="1">
    <citation type="submission" date="2012-05" db="EMBL/GenBank/DDBJ databases">
        <title>Finished chromosome of genome of Chamaesiphon sp. PCC 6605.</title>
        <authorList>
            <consortium name="US DOE Joint Genome Institute"/>
            <person name="Gugger M."/>
            <person name="Coursin T."/>
            <person name="Rippka R."/>
            <person name="Tandeau De Marsac N."/>
            <person name="Huntemann M."/>
            <person name="Wei C.-L."/>
            <person name="Han J."/>
            <person name="Detter J.C."/>
            <person name="Han C."/>
            <person name="Tapia R."/>
            <person name="Chen A."/>
            <person name="Kyrpides N."/>
            <person name="Mavromatis K."/>
            <person name="Markowitz V."/>
            <person name="Szeto E."/>
            <person name="Ivanova N."/>
            <person name="Pagani I."/>
            <person name="Pati A."/>
            <person name="Goodwin L."/>
            <person name="Nordberg H.P."/>
            <person name="Cantor M.N."/>
            <person name="Hua S.X."/>
            <person name="Woyke T."/>
            <person name="Kerfeld C.A."/>
        </authorList>
    </citation>
    <scope>NUCLEOTIDE SEQUENCE [LARGE SCALE GENOMIC DNA]</scope>
    <source>
        <strain evidence="2">ATCC 27169 / PCC 6605</strain>
    </source>
</reference>
<accession>K9UHK8</accession>
<evidence type="ECO:0008006" key="3">
    <source>
        <dbReference type="Google" id="ProtNLM"/>
    </source>
</evidence>
<dbReference type="EMBL" id="CP003600">
    <property type="protein sequence ID" value="AFY93931.1"/>
    <property type="molecule type" value="Genomic_DNA"/>
</dbReference>
<dbReference type="eggNOG" id="COG3651">
    <property type="taxonomic scope" value="Bacteria"/>
</dbReference>
<dbReference type="PATRIC" id="fig|1173020.3.peg.3305"/>
<gene>
    <name evidence="1" type="ORF">Cha6605_2898</name>
</gene>
<proteinExistence type="predicted"/>
<evidence type="ECO:0000313" key="2">
    <source>
        <dbReference type="Proteomes" id="UP000010366"/>
    </source>
</evidence>
<dbReference type="STRING" id="1173020.Cha6605_2898"/>
<dbReference type="PANTHER" id="PTHR37466:SF1">
    <property type="entry name" value="SLR1628 PROTEIN"/>
    <property type="match status" value="1"/>
</dbReference>
<dbReference type="Pfam" id="PF09996">
    <property type="entry name" value="DUF2237"/>
    <property type="match status" value="1"/>
</dbReference>
<dbReference type="InterPro" id="IPR018714">
    <property type="entry name" value="DUF2237"/>
</dbReference>
<dbReference type="Proteomes" id="UP000010366">
    <property type="component" value="Chromosome"/>
</dbReference>
<dbReference type="RefSeq" id="WP_015160075.1">
    <property type="nucleotide sequence ID" value="NC_019697.1"/>
</dbReference>
<dbReference type="Gene3D" id="3.30.56.110">
    <property type="entry name" value="Protein of unknown function DUF2237"/>
    <property type="match status" value="1"/>
</dbReference>
<evidence type="ECO:0000313" key="1">
    <source>
        <dbReference type="EMBL" id="AFY93931.1"/>
    </source>
</evidence>
<dbReference type="HOGENOM" id="CLU_127770_1_0_3"/>
<keyword evidence="2" id="KW-1185">Reference proteome</keyword>
<dbReference type="PANTHER" id="PTHR37466">
    <property type="entry name" value="SLR1628 PROTEIN"/>
    <property type="match status" value="1"/>
</dbReference>
<sequence>MNVNPDRNVLGTELETCCTSPMTGFFRTGVCATGPQDRGTHVVCARVTTEFLTYTKAQGNDLSTAVPSANFPGLKPGDKWCLCASRWKEALDDGVAPPVDLAATHSSALKFVSLADLQQHAISG</sequence>
<dbReference type="KEGG" id="cmp:Cha6605_2898"/>